<evidence type="ECO:0000313" key="24">
    <source>
        <dbReference type="Ensembl" id="ENSPKIP00000040060.1"/>
    </source>
</evidence>
<dbReference type="SMART" id="SM00490">
    <property type="entry name" value="HELICc"/>
    <property type="match status" value="1"/>
</dbReference>
<keyword evidence="25" id="KW-1185">Reference proteome</keyword>
<evidence type="ECO:0000256" key="2">
    <source>
        <dbReference type="ARBA" id="ARBA00006866"/>
    </source>
</evidence>
<comment type="catalytic activity">
    <reaction evidence="20">
        <text>ATP + H2O = ADP + phosphate + H(+)</text>
        <dbReference type="Rhea" id="RHEA:13065"/>
        <dbReference type="ChEBI" id="CHEBI:15377"/>
        <dbReference type="ChEBI" id="CHEBI:15378"/>
        <dbReference type="ChEBI" id="CHEBI:30616"/>
        <dbReference type="ChEBI" id="CHEBI:43474"/>
        <dbReference type="ChEBI" id="CHEBI:456216"/>
        <dbReference type="EC" id="3.6.4.13"/>
    </reaction>
    <physiologicalReaction direction="left-to-right" evidence="20">
        <dbReference type="Rhea" id="RHEA:13066"/>
    </physiologicalReaction>
</comment>
<evidence type="ECO:0000256" key="16">
    <source>
        <dbReference type="ARBA" id="ARBA00022843"/>
    </source>
</evidence>
<dbReference type="InterPro" id="IPR038557">
    <property type="entry name" value="RLR_C_sf"/>
</dbReference>
<evidence type="ECO:0000256" key="17">
    <source>
        <dbReference type="ARBA" id="ARBA00022859"/>
    </source>
</evidence>
<dbReference type="Proteomes" id="UP000261540">
    <property type="component" value="Unplaced"/>
</dbReference>
<evidence type="ECO:0000256" key="13">
    <source>
        <dbReference type="ARBA" id="ARBA00022806"/>
    </source>
</evidence>
<dbReference type="STRING" id="1676925.ENSPKIP00000040060"/>
<keyword evidence="11" id="KW-0547">Nucleotide-binding</keyword>
<evidence type="ECO:0000256" key="18">
    <source>
        <dbReference type="ARBA" id="ARBA00022884"/>
    </source>
</evidence>
<evidence type="ECO:0000256" key="15">
    <source>
        <dbReference type="ARBA" id="ARBA00022840"/>
    </source>
</evidence>
<evidence type="ECO:0000256" key="9">
    <source>
        <dbReference type="ARBA" id="ARBA00022723"/>
    </source>
</evidence>
<keyword evidence="19" id="KW-0051">Antiviral defense</keyword>
<evidence type="ECO:0000259" key="21">
    <source>
        <dbReference type="PROSITE" id="PS51192"/>
    </source>
</evidence>
<evidence type="ECO:0000259" key="22">
    <source>
        <dbReference type="PROSITE" id="PS51194"/>
    </source>
</evidence>
<dbReference type="FunFam" id="2.170.150.30:FF:000001">
    <property type="entry name" value="Probable ATP-dependent RNA helicase DDX58"/>
    <property type="match status" value="1"/>
</dbReference>
<evidence type="ECO:0000313" key="25">
    <source>
        <dbReference type="Proteomes" id="UP000261540"/>
    </source>
</evidence>
<dbReference type="InterPro" id="IPR011029">
    <property type="entry name" value="DEATH-like_dom_sf"/>
</dbReference>
<organism evidence="24 25">
    <name type="scientific">Paramormyrops kingsleyae</name>
    <dbReference type="NCBI Taxonomy" id="1676925"/>
    <lineage>
        <taxon>Eukaryota</taxon>
        <taxon>Metazoa</taxon>
        <taxon>Chordata</taxon>
        <taxon>Craniata</taxon>
        <taxon>Vertebrata</taxon>
        <taxon>Euteleostomi</taxon>
        <taxon>Actinopterygii</taxon>
        <taxon>Neopterygii</taxon>
        <taxon>Teleostei</taxon>
        <taxon>Osteoglossocephala</taxon>
        <taxon>Osteoglossomorpha</taxon>
        <taxon>Osteoglossiformes</taxon>
        <taxon>Mormyridae</taxon>
        <taxon>Paramormyrops</taxon>
    </lineage>
</organism>
<accession>A0A3B3TBM4</accession>
<dbReference type="PROSITE" id="PS51192">
    <property type="entry name" value="HELICASE_ATP_BIND_1"/>
    <property type="match status" value="1"/>
</dbReference>
<dbReference type="SMART" id="SM00487">
    <property type="entry name" value="DEXDc"/>
    <property type="match status" value="1"/>
</dbReference>
<protein>
    <recommendedName>
        <fullName evidence="4">Activating signal cointegrator 1 complex subunit 3</fullName>
        <ecNumber evidence="3">3.6.4.13</ecNumber>
    </recommendedName>
</protein>
<evidence type="ECO:0000256" key="14">
    <source>
        <dbReference type="ARBA" id="ARBA00022833"/>
    </source>
</evidence>
<dbReference type="Gene3D" id="1.10.533.10">
    <property type="entry name" value="Death Domain, Fas"/>
    <property type="match status" value="2"/>
</dbReference>
<dbReference type="GO" id="GO:0008270">
    <property type="term" value="F:zinc ion binding"/>
    <property type="evidence" value="ECO:0007669"/>
    <property type="project" value="TreeGrafter"/>
</dbReference>
<reference evidence="24" key="2">
    <citation type="submission" date="2025-09" db="UniProtKB">
        <authorList>
            <consortium name="Ensembl"/>
        </authorList>
    </citation>
    <scope>IDENTIFICATION</scope>
</reference>
<comment type="similarity">
    <text evidence="2">Belongs to the helicase family. RLR subfamily.</text>
</comment>
<dbReference type="Gene3D" id="3.40.50.300">
    <property type="entry name" value="P-loop containing nucleotide triphosphate hydrolases"/>
    <property type="match status" value="2"/>
</dbReference>
<keyword evidence="5" id="KW-0963">Cytoplasm</keyword>
<dbReference type="Pfam" id="PF18119">
    <property type="entry name" value="RIG-I_C"/>
    <property type="match status" value="1"/>
</dbReference>
<keyword evidence="9" id="KW-0479">Metal-binding</keyword>
<feature type="domain" description="RLR CTR" evidence="23">
    <location>
        <begin position="791"/>
        <end position="921"/>
    </location>
</feature>
<evidence type="ECO:0000259" key="23">
    <source>
        <dbReference type="PROSITE" id="PS51789"/>
    </source>
</evidence>
<dbReference type="GO" id="GO:0005524">
    <property type="term" value="F:ATP binding"/>
    <property type="evidence" value="ECO:0007669"/>
    <property type="project" value="UniProtKB-KW"/>
</dbReference>
<dbReference type="InterPro" id="IPR011545">
    <property type="entry name" value="DEAD/DEAH_box_helicase_dom"/>
</dbReference>
<dbReference type="InterPro" id="IPR021673">
    <property type="entry name" value="RLR_CTR"/>
</dbReference>
<evidence type="ECO:0000256" key="19">
    <source>
        <dbReference type="ARBA" id="ARBA00023118"/>
    </source>
</evidence>
<keyword evidence="15" id="KW-0067">ATP-binding</keyword>
<dbReference type="PANTHER" id="PTHR14074">
    <property type="entry name" value="HELICASE WITH DEATH DOMAIN-RELATED"/>
    <property type="match status" value="1"/>
</dbReference>
<dbReference type="Pfam" id="PF00271">
    <property type="entry name" value="Helicase_C"/>
    <property type="match status" value="1"/>
</dbReference>
<evidence type="ECO:0000256" key="6">
    <source>
        <dbReference type="ARBA" id="ARBA00022499"/>
    </source>
</evidence>
<dbReference type="AlphaFoldDB" id="A0A3B3TBM4"/>
<dbReference type="GO" id="GO:0016787">
    <property type="term" value="F:hydrolase activity"/>
    <property type="evidence" value="ECO:0007669"/>
    <property type="project" value="UniProtKB-KW"/>
</dbReference>
<feature type="domain" description="Helicase ATP-binding" evidence="21">
    <location>
        <begin position="254"/>
        <end position="432"/>
    </location>
</feature>
<evidence type="ECO:0000256" key="11">
    <source>
        <dbReference type="ARBA" id="ARBA00022741"/>
    </source>
</evidence>
<dbReference type="SMART" id="SM00382">
    <property type="entry name" value="AAA"/>
    <property type="match status" value="1"/>
</dbReference>
<evidence type="ECO:0000256" key="4">
    <source>
        <dbReference type="ARBA" id="ARBA00014590"/>
    </source>
</evidence>
<dbReference type="GO" id="GO:0003725">
    <property type="term" value="F:double-stranded RNA binding"/>
    <property type="evidence" value="ECO:0007669"/>
    <property type="project" value="TreeGrafter"/>
</dbReference>
<dbReference type="InterPro" id="IPR031964">
    <property type="entry name" value="CARD_dom"/>
</dbReference>
<keyword evidence="17" id="KW-0391">Immunity</keyword>
<reference evidence="24" key="1">
    <citation type="submission" date="2025-08" db="UniProtKB">
        <authorList>
            <consortium name="Ensembl"/>
        </authorList>
    </citation>
    <scope>IDENTIFICATION</scope>
</reference>
<evidence type="ECO:0000256" key="8">
    <source>
        <dbReference type="ARBA" id="ARBA00022588"/>
    </source>
</evidence>
<evidence type="ECO:0000256" key="5">
    <source>
        <dbReference type="ARBA" id="ARBA00022490"/>
    </source>
</evidence>
<keyword evidence="7" id="KW-0597">Phosphoprotein</keyword>
<dbReference type="Pfam" id="PF00270">
    <property type="entry name" value="DEAD"/>
    <property type="match status" value="1"/>
</dbReference>
<sequence length="921" mass="106003">MYEDEKENLKKFRNYIVQIIRPSNIKGFLTTYLETAVVERILSEENRSVTTAAELLLGKMCDLEEMGWFQGFLDALLEGEYNGLYNAIKEWDFKEIERMSTYKKLLERIEASFTKQIKPCEIITRMTDCFVSREVEEIRATDEQKGHIAAAEKLVECLKRSDRSNCFKLLLLALEHCDNTELLQLLDPERESAEEKMEIDVGTTTVVFQYREQAECASSLNSANWNQAQEGSTGLAGGVTLGRYRLREYQKELAMPALQGKNTLICGPTGCGKTLVALAICEHHLRSKSEAKIVFLATKLVVYEQQLRLFLEYFNSTDAGIRIKGVCGDMEDQVSMDVIVEGNDIIVLTPQILLNALNKGTVPSLSVFTLLIFDECHNATRKHPYNMLMGRYLDSKLSQQHQTLPQIVGLTASVGIGTFRNSQEAEMNICQLCANLDTRIISTVNNNKEELQSFVHIPEKDFSEVEKLANDEFVSIIRNIMVYIESQARRWYDIGSLSNLQTSEHGTQKYEQWIVDIQKKCKVLQLEDKEEESRVCRALFNYMGHLRKYNDALIINEDARTKDALNYLEDFIKQVKDAGFDEIEQELTARFEEEHHLLAMLSQRRDRDNPKLTRLKFILDEQYTQDEETRTLLFVRTRALTEALKNWIEETDSLRFLKPTVLMGSSGSGMTQTYKKGILQSFKKPSDQSKILIATSVADEGVDIPQCNLVLMYEYIGNMIKTVQVRGRGRAKGSKCILISSRKERIEKERQNMLQEKMVEKAVARLQTSQEHMLQTIESLQKSDKTTRDYEKSAPVNPRTEENHKLLCAKCKKFACFSDDLRVLKESQHIVLDKSIFERSIASPHPRPRKYMGIMKEKKLFCANCHEDWGIVASYRHLQNLPLLKIESFVVESCVTQQQRYFGKWKEVTFVIKPFIVEECL</sequence>
<keyword evidence="18" id="KW-0694">RNA-binding</keyword>
<dbReference type="InterPro" id="IPR041204">
    <property type="entry name" value="RIG-I-like_C"/>
</dbReference>
<keyword evidence="14" id="KW-0862">Zinc</keyword>
<dbReference type="PROSITE" id="PS51789">
    <property type="entry name" value="RLR_CTR"/>
    <property type="match status" value="1"/>
</dbReference>
<dbReference type="Ensembl" id="ENSPKIT00000021078.1">
    <property type="protein sequence ID" value="ENSPKIP00000040060.1"/>
    <property type="gene ID" value="ENSPKIG00000017174.1"/>
</dbReference>
<dbReference type="GO" id="GO:0005737">
    <property type="term" value="C:cytoplasm"/>
    <property type="evidence" value="ECO:0007669"/>
    <property type="project" value="UniProtKB-SubCell"/>
</dbReference>
<keyword evidence="6" id="KW-1017">Isopeptide bond</keyword>
<dbReference type="PANTHER" id="PTHR14074:SF16">
    <property type="entry name" value="ANTIVIRAL INNATE IMMUNE RESPONSE RECEPTOR RIG-I"/>
    <property type="match status" value="1"/>
</dbReference>
<evidence type="ECO:0000256" key="20">
    <source>
        <dbReference type="ARBA" id="ARBA00049390"/>
    </source>
</evidence>
<dbReference type="CDD" id="cd15805">
    <property type="entry name" value="RIG-I_C"/>
    <property type="match status" value="1"/>
</dbReference>
<dbReference type="GO" id="GO:0140374">
    <property type="term" value="P:antiviral innate immune response"/>
    <property type="evidence" value="ECO:0007669"/>
    <property type="project" value="TreeGrafter"/>
</dbReference>
<dbReference type="InterPro" id="IPR027417">
    <property type="entry name" value="P-loop_NTPase"/>
</dbReference>
<dbReference type="EC" id="3.6.4.13" evidence="3"/>
<dbReference type="Gene3D" id="1.20.1320.30">
    <property type="match status" value="1"/>
</dbReference>
<evidence type="ECO:0000256" key="1">
    <source>
        <dbReference type="ARBA" id="ARBA00004496"/>
    </source>
</evidence>
<dbReference type="GO" id="GO:0003727">
    <property type="term" value="F:single-stranded RNA binding"/>
    <property type="evidence" value="ECO:0007669"/>
    <property type="project" value="TreeGrafter"/>
</dbReference>
<evidence type="ECO:0000256" key="10">
    <source>
        <dbReference type="ARBA" id="ARBA00022737"/>
    </source>
</evidence>
<keyword evidence="10" id="KW-0677">Repeat</keyword>
<comment type="subcellular location">
    <subcellularLocation>
        <location evidence="1">Cytoplasm</location>
    </subcellularLocation>
</comment>
<dbReference type="Pfam" id="PF16739">
    <property type="entry name" value="CARD_2"/>
    <property type="match status" value="2"/>
</dbReference>
<dbReference type="InterPro" id="IPR014001">
    <property type="entry name" value="Helicase_ATP-bd"/>
</dbReference>
<dbReference type="GO" id="GO:0003724">
    <property type="term" value="F:RNA helicase activity"/>
    <property type="evidence" value="ECO:0007669"/>
    <property type="project" value="UniProtKB-EC"/>
</dbReference>
<dbReference type="PROSITE" id="PS51194">
    <property type="entry name" value="HELICASE_CTER"/>
    <property type="match status" value="1"/>
</dbReference>
<dbReference type="InterPro" id="IPR051363">
    <property type="entry name" value="RLR_Helicase"/>
</dbReference>
<evidence type="ECO:0000256" key="12">
    <source>
        <dbReference type="ARBA" id="ARBA00022801"/>
    </source>
</evidence>
<keyword evidence="8" id="KW-0399">Innate immunity</keyword>
<keyword evidence="16" id="KW-0832">Ubl conjugation</keyword>
<feature type="domain" description="Helicase C-terminal" evidence="22">
    <location>
        <begin position="611"/>
        <end position="774"/>
    </location>
</feature>
<proteinExistence type="inferred from homology"/>
<keyword evidence="13" id="KW-0347">Helicase</keyword>
<dbReference type="GeneTree" id="ENSGT00940000153173"/>
<keyword evidence="12" id="KW-0378">Hydrolase</keyword>
<dbReference type="InterPro" id="IPR001650">
    <property type="entry name" value="Helicase_C-like"/>
</dbReference>
<dbReference type="OrthoDB" id="416741at2759"/>
<dbReference type="GO" id="GO:0002753">
    <property type="term" value="P:cytoplasmic pattern recognition receptor signaling pathway"/>
    <property type="evidence" value="ECO:0007669"/>
    <property type="project" value="TreeGrafter"/>
</dbReference>
<evidence type="ECO:0000256" key="7">
    <source>
        <dbReference type="ARBA" id="ARBA00022553"/>
    </source>
</evidence>
<dbReference type="InterPro" id="IPR003593">
    <property type="entry name" value="AAA+_ATPase"/>
</dbReference>
<evidence type="ECO:0000256" key="3">
    <source>
        <dbReference type="ARBA" id="ARBA00012552"/>
    </source>
</evidence>
<name>A0A3B3TBM4_9TELE</name>
<dbReference type="SUPFAM" id="SSF52540">
    <property type="entry name" value="P-loop containing nucleoside triphosphate hydrolases"/>
    <property type="match status" value="2"/>
</dbReference>
<dbReference type="Pfam" id="PF11648">
    <property type="entry name" value="RIG-I_C-RD"/>
    <property type="match status" value="1"/>
</dbReference>
<dbReference type="Gene3D" id="2.170.150.30">
    <property type="entry name" value="RIG-I-like receptor, C-terminal regulatory domain"/>
    <property type="match status" value="1"/>
</dbReference>